<keyword evidence="4" id="KW-0325">Glycoprotein</keyword>
<evidence type="ECO:0000313" key="6">
    <source>
        <dbReference type="Proteomes" id="UP000236753"/>
    </source>
</evidence>
<dbReference type="GO" id="GO:0016787">
    <property type="term" value="F:hydrolase activity"/>
    <property type="evidence" value="ECO:0007669"/>
    <property type="project" value="UniProtKB-KW"/>
</dbReference>
<dbReference type="Pfam" id="PF01839">
    <property type="entry name" value="FG-GAP"/>
    <property type="match status" value="6"/>
</dbReference>
<evidence type="ECO:0000256" key="1">
    <source>
        <dbReference type="ARBA" id="ARBA00022729"/>
    </source>
</evidence>
<dbReference type="Gene3D" id="2.130.10.130">
    <property type="entry name" value="Integrin alpha, N-terminal"/>
    <property type="match status" value="5"/>
</dbReference>
<dbReference type="PANTHER" id="PTHR23221">
    <property type="entry name" value="GLYCOSYLPHOSPHATIDYLINOSITOL PHOSPHOLIPASE D"/>
    <property type="match status" value="1"/>
</dbReference>
<dbReference type="SMART" id="SM00191">
    <property type="entry name" value="Int_alpha"/>
    <property type="match status" value="6"/>
</dbReference>
<proteinExistence type="predicted"/>
<keyword evidence="3" id="KW-0378">Hydrolase</keyword>
<reference evidence="5 6" key="1">
    <citation type="submission" date="2016-10" db="EMBL/GenBank/DDBJ databases">
        <authorList>
            <person name="de Groot N.N."/>
        </authorList>
    </citation>
    <scope>NUCLEOTIDE SEQUENCE [LARGE SCALE GENOMIC DNA]</scope>
    <source>
        <strain evidence="5 6">Nm13</strain>
    </source>
</reference>
<sequence length="478" mass="46750">MATTTTTTTTIINLSSLDGNNGFRLDGTAYDGAGSVSNAGDVNSDGFADLIVGASGADPNGDFSGSSYVVFGKAAGFDATTDLSSLDGNNGFRLDGVATADLLGISVSSAGDVNGDGIADVIVGASGADPNGTLSAGSSYVVFGKVAGFDATLDLSSLDGSNGLRLDGVAAGDRAGFPVSGAGDVNGDGIADVIVGASGADPNGTLSAGSSYVVFGKASGFSATLDLSSLDGNNGFRLDGTAIFDLSGFSVSNAGDVNGDGFADVIIGAQQADVNGYDSAGSSYVVFGKASGFDAALDLSSLDGSNGFRLDGAADNFSGNSVSSAGDINGDGFADLIVGAFASNPNGAASGSSYVVFGKASGFDATLDLSSLDGNNGFRLDGAAAYDYSGTVSSAGDVNGDGFADLIVGAIGADSNGNNSGSSYVVFGKAAGFSATLDLSSLDSNDGFRLDGAEQRRMIKQALRSAVQAMSTATVLPM</sequence>
<dbReference type="AlphaFoldDB" id="A0A1H5USP3"/>
<keyword evidence="1" id="KW-0732">Signal</keyword>
<accession>A0A1H5USP3</accession>
<protein>
    <submittedName>
        <fullName evidence="5">FG-GAP repeat-containing protein</fullName>
    </submittedName>
</protein>
<evidence type="ECO:0000256" key="4">
    <source>
        <dbReference type="ARBA" id="ARBA00023180"/>
    </source>
</evidence>
<dbReference type="InterPro" id="IPR013519">
    <property type="entry name" value="Int_alpha_beta-p"/>
</dbReference>
<gene>
    <name evidence="5" type="ORF">SAMN05216334_10939</name>
</gene>
<dbReference type="EMBL" id="FNUX01000009">
    <property type="protein sequence ID" value="SEF78142.1"/>
    <property type="molecule type" value="Genomic_DNA"/>
</dbReference>
<dbReference type="PROSITE" id="PS51470">
    <property type="entry name" value="FG_GAP"/>
    <property type="match status" value="4"/>
</dbReference>
<dbReference type="RefSeq" id="WP_308457306.1">
    <property type="nucleotide sequence ID" value="NZ_FNUX01000009.1"/>
</dbReference>
<evidence type="ECO:0000256" key="2">
    <source>
        <dbReference type="ARBA" id="ARBA00022737"/>
    </source>
</evidence>
<evidence type="ECO:0000256" key="3">
    <source>
        <dbReference type="ARBA" id="ARBA00022801"/>
    </source>
</evidence>
<dbReference type="SUPFAM" id="SSF69318">
    <property type="entry name" value="Integrin alpha N-terminal domain"/>
    <property type="match status" value="2"/>
</dbReference>
<evidence type="ECO:0000313" key="5">
    <source>
        <dbReference type="EMBL" id="SEF78142.1"/>
    </source>
</evidence>
<dbReference type="InterPro" id="IPR013517">
    <property type="entry name" value="FG-GAP"/>
</dbReference>
<dbReference type="GO" id="GO:0007155">
    <property type="term" value="P:cell adhesion"/>
    <property type="evidence" value="ECO:0007669"/>
    <property type="project" value="InterPro"/>
</dbReference>
<dbReference type="GO" id="GO:0008305">
    <property type="term" value="C:integrin complex"/>
    <property type="evidence" value="ECO:0007669"/>
    <property type="project" value="InterPro"/>
</dbReference>
<keyword evidence="2" id="KW-0677">Repeat</keyword>
<dbReference type="InterPro" id="IPR028994">
    <property type="entry name" value="Integrin_alpha_N"/>
</dbReference>
<dbReference type="PANTHER" id="PTHR23221:SF7">
    <property type="entry name" value="PHOSPHATIDYLINOSITOL-GLYCAN-SPECIFIC PHOSPHOLIPASE D"/>
    <property type="match status" value="1"/>
</dbReference>
<organism evidence="5 6">
    <name type="scientific">Nitrosomonas ureae</name>
    <dbReference type="NCBI Taxonomy" id="44577"/>
    <lineage>
        <taxon>Bacteria</taxon>
        <taxon>Pseudomonadati</taxon>
        <taxon>Pseudomonadota</taxon>
        <taxon>Betaproteobacteria</taxon>
        <taxon>Nitrosomonadales</taxon>
        <taxon>Nitrosomonadaceae</taxon>
        <taxon>Nitrosomonas</taxon>
    </lineage>
</organism>
<name>A0A1H5USP3_9PROT</name>
<dbReference type="PRINTS" id="PR01185">
    <property type="entry name" value="INTEGRINA"/>
</dbReference>
<dbReference type="Proteomes" id="UP000236753">
    <property type="component" value="Unassembled WGS sequence"/>
</dbReference>
<dbReference type="InterPro" id="IPR000413">
    <property type="entry name" value="Integrin_alpha"/>
</dbReference>